<organism evidence="11 12">
    <name type="scientific">Marinomonas spartinae</name>
    <dbReference type="NCBI Taxonomy" id="1792290"/>
    <lineage>
        <taxon>Bacteria</taxon>
        <taxon>Pseudomonadati</taxon>
        <taxon>Pseudomonadota</taxon>
        <taxon>Gammaproteobacteria</taxon>
        <taxon>Oceanospirillales</taxon>
        <taxon>Oceanospirillaceae</taxon>
        <taxon>Marinomonas</taxon>
    </lineage>
</organism>
<keyword evidence="9" id="KW-1003">Cell membrane</keyword>
<feature type="transmembrane region" description="Helical" evidence="9">
    <location>
        <begin position="22"/>
        <end position="45"/>
    </location>
</feature>
<evidence type="ECO:0000256" key="4">
    <source>
        <dbReference type="ARBA" id="ARBA00016463"/>
    </source>
</evidence>
<evidence type="ECO:0000256" key="1">
    <source>
        <dbReference type="ARBA" id="ARBA00002442"/>
    </source>
</evidence>
<keyword evidence="7 9" id="KW-1133">Transmembrane helix</keyword>
<keyword evidence="6 9" id="KW-0201">Cytochrome c-type biogenesis</keyword>
<gene>
    <name evidence="9 11" type="primary">ccmC</name>
    <name evidence="11" type="ORF">MSP8886_02561</name>
</gene>
<sequence>MNWSWFHKLGSPKWFFQWSKKWAAPIFWLGVLGIIVGMIWGLAFAPKDYLQGNVFRIIYLHVPSAILAESCYLSLGIAGFVFLVWQMKMAPVFIKAMAPIGAVMAAIALFSGSIWGKPTWGTWWVWDARLTSVLVLFMLYMGIIAIQNTLDDRVLADKAAAVICVVGVINLPIIKYSVVWWNTLHQPATFSFTKKPDMPEVMWMPLLICVVSFYLFIAGLVVWRMQTEILRREHRASWLKKEVVSDGI</sequence>
<comment type="function">
    <text evidence="1 9">Required for the export of heme to the periplasm for the biogenesis of c-type cytochromes.</text>
</comment>
<feature type="transmembrane region" description="Helical" evidence="9">
    <location>
        <begin position="159"/>
        <end position="181"/>
    </location>
</feature>
<dbReference type="InterPro" id="IPR002541">
    <property type="entry name" value="Cyt_c_assembly"/>
</dbReference>
<evidence type="ECO:0000256" key="7">
    <source>
        <dbReference type="ARBA" id="ARBA00022989"/>
    </source>
</evidence>
<evidence type="ECO:0000259" key="10">
    <source>
        <dbReference type="Pfam" id="PF01578"/>
    </source>
</evidence>
<evidence type="ECO:0000256" key="8">
    <source>
        <dbReference type="ARBA" id="ARBA00023136"/>
    </source>
</evidence>
<dbReference type="NCBIfam" id="TIGR01191">
    <property type="entry name" value="ccmC"/>
    <property type="match status" value="1"/>
</dbReference>
<accession>A0A1A8TKF6</accession>
<dbReference type="RefSeq" id="WP_067016974.1">
    <property type="nucleotide sequence ID" value="NZ_FLOB01000005.1"/>
</dbReference>
<dbReference type="GO" id="GO:0020037">
    <property type="term" value="F:heme binding"/>
    <property type="evidence" value="ECO:0007669"/>
    <property type="project" value="InterPro"/>
</dbReference>
<dbReference type="InterPro" id="IPR003557">
    <property type="entry name" value="Cyt_c_biogenesis_CcmC"/>
</dbReference>
<evidence type="ECO:0000256" key="3">
    <source>
        <dbReference type="ARBA" id="ARBA00005840"/>
    </source>
</evidence>
<feature type="transmembrane region" description="Helical" evidence="9">
    <location>
        <begin position="92"/>
        <end position="116"/>
    </location>
</feature>
<evidence type="ECO:0000256" key="5">
    <source>
        <dbReference type="ARBA" id="ARBA00022692"/>
    </source>
</evidence>
<name>A0A1A8TKF6_9GAMM</name>
<keyword evidence="5 9" id="KW-0812">Transmembrane</keyword>
<dbReference type="InterPro" id="IPR045062">
    <property type="entry name" value="Cyt_c_biogenesis_CcsA/CcmC"/>
</dbReference>
<dbReference type="STRING" id="1792290.MSP8886_02561"/>
<dbReference type="Pfam" id="PF01578">
    <property type="entry name" value="Cytochrom_C_asm"/>
    <property type="match status" value="1"/>
</dbReference>
<dbReference type="PRINTS" id="PR01386">
    <property type="entry name" value="CCMCBIOGNSIS"/>
</dbReference>
<comment type="subcellular location">
    <subcellularLocation>
        <location evidence="9">Cell inner membrane</location>
    </subcellularLocation>
    <subcellularLocation>
        <location evidence="2">Membrane</location>
        <topology evidence="2">Multi-pass membrane protein</topology>
    </subcellularLocation>
</comment>
<feature type="transmembrane region" description="Helical" evidence="9">
    <location>
        <begin position="128"/>
        <end position="147"/>
    </location>
</feature>
<evidence type="ECO:0000256" key="2">
    <source>
        <dbReference type="ARBA" id="ARBA00004141"/>
    </source>
</evidence>
<protein>
    <recommendedName>
        <fullName evidence="4 9">Heme exporter protein C</fullName>
    </recommendedName>
    <alternativeName>
        <fullName evidence="9">Cytochrome c-type biogenesis protein</fullName>
    </alternativeName>
</protein>
<dbReference type="GO" id="GO:0017004">
    <property type="term" value="P:cytochrome complex assembly"/>
    <property type="evidence" value="ECO:0007669"/>
    <property type="project" value="UniProtKB-KW"/>
</dbReference>
<evidence type="ECO:0000313" key="11">
    <source>
        <dbReference type="EMBL" id="SBS32819.1"/>
    </source>
</evidence>
<keyword evidence="12" id="KW-1185">Reference proteome</keyword>
<keyword evidence="9" id="KW-0997">Cell inner membrane</keyword>
<dbReference type="EMBL" id="FLOB01000005">
    <property type="protein sequence ID" value="SBS32819.1"/>
    <property type="molecule type" value="Genomic_DNA"/>
</dbReference>
<keyword evidence="9" id="KW-0813">Transport</keyword>
<dbReference type="Proteomes" id="UP000092544">
    <property type="component" value="Unassembled WGS sequence"/>
</dbReference>
<dbReference type="AlphaFoldDB" id="A0A1A8TKF6"/>
<feature type="transmembrane region" description="Helical" evidence="9">
    <location>
        <begin position="201"/>
        <end position="223"/>
    </location>
</feature>
<evidence type="ECO:0000256" key="6">
    <source>
        <dbReference type="ARBA" id="ARBA00022748"/>
    </source>
</evidence>
<evidence type="ECO:0000313" key="12">
    <source>
        <dbReference type="Proteomes" id="UP000092544"/>
    </source>
</evidence>
<reference evidence="11 12" key="1">
    <citation type="submission" date="2016-06" db="EMBL/GenBank/DDBJ databases">
        <authorList>
            <person name="Kjaerup R.B."/>
            <person name="Dalgaard T.S."/>
            <person name="Juul-Madsen H.R."/>
        </authorList>
    </citation>
    <scope>NUCLEOTIDE SEQUENCE [LARGE SCALE GENOMIC DNA]</scope>
    <source>
        <strain evidence="11 12">CECT 8886</strain>
    </source>
</reference>
<proteinExistence type="inferred from homology"/>
<comment type="similarity">
    <text evidence="3 9">Belongs to the CcmC/CycZ/HelC family.</text>
</comment>
<dbReference type="OrthoDB" id="9778550at2"/>
<dbReference type="PANTHER" id="PTHR30071:SF1">
    <property type="entry name" value="CYTOCHROME B_B6 PROTEIN-RELATED"/>
    <property type="match status" value="1"/>
</dbReference>
<dbReference type="GO" id="GO:0015232">
    <property type="term" value="F:heme transmembrane transporter activity"/>
    <property type="evidence" value="ECO:0007669"/>
    <property type="project" value="InterPro"/>
</dbReference>
<keyword evidence="8 9" id="KW-0472">Membrane</keyword>
<feature type="domain" description="Cytochrome c assembly protein" evidence="10">
    <location>
        <begin position="27"/>
        <end position="185"/>
    </location>
</feature>
<dbReference type="PANTHER" id="PTHR30071">
    <property type="entry name" value="HEME EXPORTER PROTEIN C"/>
    <property type="match status" value="1"/>
</dbReference>
<evidence type="ECO:0000256" key="9">
    <source>
        <dbReference type="RuleBase" id="RU364092"/>
    </source>
</evidence>
<dbReference type="GO" id="GO:0005886">
    <property type="term" value="C:plasma membrane"/>
    <property type="evidence" value="ECO:0007669"/>
    <property type="project" value="UniProtKB-SubCell"/>
</dbReference>
<feature type="transmembrane region" description="Helical" evidence="9">
    <location>
        <begin position="65"/>
        <end position="85"/>
    </location>
</feature>